<organism evidence="2 3">
    <name type="scientific">Leptosia nina</name>
    <dbReference type="NCBI Taxonomy" id="320188"/>
    <lineage>
        <taxon>Eukaryota</taxon>
        <taxon>Metazoa</taxon>
        <taxon>Ecdysozoa</taxon>
        <taxon>Arthropoda</taxon>
        <taxon>Hexapoda</taxon>
        <taxon>Insecta</taxon>
        <taxon>Pterygota</taxon>
        <taxon>Neoptera</taxon>
        <taxon>Endopterygota</taxon>
        <taxon>Lepidoptera</taxon>
        <taxon>Glossata</taxon>
        <taxon>Ditrysia</taxon>
        <taxon>Papilionoidea</taxon>
        <taxon>Pieridae</taxon>
        <taxon>Pierinae</taxon>
        <taxon>Leptosia</taxon>
    </lineage>
</organism>
<dbReference type="Proteomes" id="UP001497472">
    <property type="component" value="Unassembled WGS sequence"/>
</dbReference>
<feature type="region of interest" description="Disordered" evidence="1">
    <location>
        <begin position="1"/>
        <end position="23"/>
    </location>
</feature>
<protein>
    <submittedName>
        <fullName evidence="2">Uncharacterized protein</fullName>
    </submittedName>
</protein>
<comment type="caution">
    <text evidence="2">The sequence shown here is derived from an EMBL/GenBank/DDBJ whole genome shotgun (WGS) entry which is preliminary data.</text>
</comment>
<feature type="compositionally biased region" description="Polar residues" evidence="1">
    <location>
        <begin position="1"/>
        <end position="21"/>
    </location>
</feature>
<reference evidence="2 3" key="1">
    <citation type="submission" date="2023-11" db="EMBL/GenBank/DDBJ databases">
        <authorList>
            <person name="Okamura Y."/>
        </authorList>
    </citation>
    <scope>NUCLEOTIDE SEQUENCE [LARGE SCALE GENOMIC DNA]</scope>
</reference>
<evidence type="ECO:0000256" key="1">
    <source>
        <dbReference type="SAM" id="MobiDB-lite"/>
    </source>
</evidence>
<evidence type="ECO:0000313" key="2">
    <source>
        <dbReference type="EMBL" id="CAK1542059.1"/>
    </source>
</evidence>
<name>A0AAV1IY41_9NEOP</name>
<sequence length="171" mass="19393">MENQSRTHTINHQDENVNGNKNKSKVFQRDIFKKDTIPDAECEKKPLNAFSRRTCCHVQAKVDTGLGSKSIQASSRPPLHTTRAAMLTRNAVKEAPKEKTLKLNQLRRIKDLYTSLIGSRDQINLKLSPIQEISEEGQIHIIKDTMDSLGKKDLMETILVLVINLAQKIHL</sequence>
<proteinExistence type="predicted"/>
<evidence type="ECO:0000313" key="3">
    <source>
        <dbReference type="Proteomes" id="UP001497472"/>
    </source>
</evidence>
<keyword evidence="3" id="KW-1185">Reference proteome</keyword>
<accession>A0AAV1IY41</accession>
<gene>
    <name evidence="2" type="ORF">LNINA_LOCUS1993</name>
</gene>
<dbReference type="EMBL" id="CAVLEF010000003">
    <property type="protein sequence ID" value="CAK1542059.1"/>
    <property type="molecule type" value="Genomic_DNA"/>
</dbReference>
<dbReference type="AlphaFoldDB" id="A0AAV1IY41"/>